<evidence type="ECO:0000313" key="11">
    <source>
        <dbReference type="Proteomes" id="UP000663823"/>
    </source>
</evidence>
<proteinExistence type="inferred from homology"/>
<reference evidence="10" key="1">
    <citation type="submission" date="2021-02" db="EMBL/GenBank/DDBJ databases">
        <authorList>
            <person name="Nowell W R."/>
        </authorList>
    </citation>
    <scope>NUCLEOTIDE SEQUENCE</scope>
</reference>
<evidence type="ECO:0000256" key="2">
    <source>
        <dbReference type="ARBA" id="ARBA00008577"/>
    </source>
</evidence>
<evidence type="ECO:0000256" key="3">
    <source>
        <dbReference type="ARBA" id="ARBA00022448"/>
    </source>
</evidence>
<evidence type="ECO:0000256" key="7">
    <source>
        <dbReference type="ARBA" id="ARBA00023136"/>
    </source>
</evidence>
<comment type="subcellular location">
    <subcellularLocation>
        <location evidence="1">Endomembrane system</location>
        <topology evidence="1">Multi-pass membrane protein</topology>
    </subcellularLocation>
</comment>
<evidence type="ECO:0000259" key="8">
    <source>
        <dbReference type="Pfam" id="PF06241"/>
    </source>
</evidence>
<organism evidence="10 11">
    <name type="scientific">Rotaria sordida</name>
    <dbReference type="NCBI Taxonomy" id="392033"/>
    <lineage>
        <taxon>Eukaryota</taxon>
        <taxon>Metazoa</taxon>
        <taxon>Spiralia</taxon>
        <taxon>Gnathifera</taxon>
        <taxon>Rotifera</taxon>
        <taxon>Eurotatoria</taxon>
        <taxon>Bdelloidea</taxon>
        <taxon>Philodinida</taxon>
        <taxon>Philodinidae</taxon>
        <taxon>Rotaria</taxon>
    </lineage>
</organism>
<dbReference type="Proteomes" id="UP000663823">
    <property type="component" value="Unassembled WGS sequence"/>
</dbReference>
<protein>
    <recommendedName>
        <fullName evidence="12">DMI1</fullName>
    </recommendedName>
</protein>
<dbReference type="PANTHER" id="PTHR31563">
    <property type="entry name" value="ION CHANNEL POLLUX-RELATED"/>
    <property type="match status" value="1"/>
</dbReference>
<gene>
    <name evidence="10" type="ORF">OTI717_LOCUS24046</name>
</gene>
<dbReference type="Gene3D" id="3.40.50.720">
    <property type="entry name" value="NAD(P)-binding Rossmann-like Domain"/>
    <property type="match status" value="1"/>
</dbReference>
<evidence type="ECO:0000313" key="10">
    <source>
        <dbReference type="EMBL" id="CAF3906106.1"/>
    </source>
</evidence>
<evidence type="ECO:0000259" key="9">
    <source>
        <dbReference type="Pfam" id="PF22614"/>
    </source>
</evidence>
<keyword evidence="4" id="KW-0812">Transmembrane</keyword>
<dbReference type="Pfam" id="PF06241">
    <property type="entry name" value="Castor_Poll_mid"/>
    <property type="match status" value="1"/>
</dbReference>
<feature type="domain" description="RCK N-terminal" evidence="9">
    <location>
        <begin position="2"/>
        <end position="77"/>
    </location>
</feature>
<dbReference type="InterPro" id="IPR003148">
    <property type="entry name" value="RCK_N"/>
</dbReference>
<dbReference type="InterPro" id="IPR010420">
    <property type="entry name" value="CASTOR/POLLUX/SYM8_dom"/>
</dbReference>
<dbReference type="EMBL" id="CAJOAX010004441">
    <property type="protein sequence ID" value="CAF3906106.1"/>
    <property type="molecule type" value="Genomic_DNA"/>
</dbReference>
<dbReference type="InterPro" id="IPR044849">
    <property type="entry name" value="CASTOR/POLLUX/SYM8-like"/>
</dbReference>
<evidence type="ECO:0000256" key="4">
    <source>
        <dbReference type="ARBA" id="ARBA00022692"/>
    </source>
</evidence>
<feature type="non-terminal residue" evidence="10">
    <location>
        <position position="512"/>
    </location>
</feature>
<evidence type="ECO:0000256" key="1">
    <source>
        <dbReference type="ARBA" id="ARBA00004127"/>
    </source>
</evidence>
<dbReference type="Pfam" id="PF22614">
    <property type="entry name" value="Slo-like_RCK"/>
    <property type="match status" value="1"/>
</dbReference>
<sequence length="512" mass="58141">IINELIIANESQRNPSIVILTSKDRSEIQYIIQNKINDSKNTKIIYRNGDPTSINDLNKLSLNQARSIIILASEINNPDVRIIKTILAIRNNPRQNAINFHIVAELKERINLEAARVAGGNEVLFVYADEMIARVIAQSCRQSGLNIILTTLLSFQGDEIYFKNESALVGRTFYDAVFSYNKCSVIGLMLSDGTVKIIPPLNTIINIDDQIIVIAEDDDKIILSSNYLLRINNQYSGSTSSSVTNHNTVLLAKSMTRETTKRIERTLILGWNNKAPLIAKELDTYVARGSELHILTNSDKITQFINQQLVNELTEQKLFVHSGTNEESEQQNLIEETDAECLICLLHLQNIIDRSNNEKTFNLVTEMYDIRNRQLVNTISADDFIVSPNLISKYISQLSENKNINKVYDVLLTAGGPEIYLCLASMFVPLGTPISYYQILQETLKYKCLAIGYRLMQYSHDKTRFFGIVLNPDKQEQIIFSQNDKIIILAENFMSSAPIVVHTNYKFQNNRF</sequence>
<dbReference type="PANTHER" id="PTHR31563:SF10">
    <property type="entry name" value="ION CHANNEL POLLUX-RELATED"/>
    <property type="match status" value="1"/>
</dbReference>
<keyword evidence="5" id="KW-1133">Transmembrane helix</keyword>
<keyword evidence="3" id="KW-0813">Transport</keyword>
<name>A0A819HZK7_9BILA</name>
<evidence type="ECO:0000256" key="6">
    <source>
        <dbReference type="ARBA" id="ARBA00023065"/>
    </source>
</evidence>
<dbReference type="GO" id="GO:0012505">
    <property type="term" value="C:endomembrane system"/>
    <property type="evidence" value="ECO:0007669"/>
    <property type="project" value="UniProtKB-SubCell"/>
</dbReference>
<comment type="caution">
    <text evidence="10">The sequence shown here is derived from an EMBL/GenBank/DDBJ whole genome shotgun (WGS) entry which is preliminary data.</text>
</comment>
<feature type="domain" description="CASTOR/POLLUX/SYM8 ion channel conserved" evidence="8">
    <location>
        <begin position="130"/>
        <end position="224"/>
    </location>
</feature>
<dbReference type="AlphaFoldDB" id="A0A819HZK7"/>
<dbReference type="GO" id="GO:0006813">
    <property type="term" value="P:potassium ion transport"/>
    <property type="evidence" value="ECO:0007669"/>
    <property type="project" value="InterPro"/>
</dbReference>
<evidence type="ECO:0000256" key="5">
    <source>
        <dbReference type="ARBA" id="ARBA00022989"/>
    </source>
</evidence>
<keyword evidence="7" id="KW-0472">Membrane</keyword>
<evidence type="ECO:0008006" key="12">
    <source>
        <dbReference type="Google" id="ProtNLM"/>
    </source>
</evidence>
<comment type="similarity">
    <text evidence="2">Belongs to the castor/pollux (TC 1.A.1.23) family.</text>
</comment>
<keyword evidence="6" id="KW-0406">Ion transport</keyword>
<accession>A0A819HZK7</accession>